<feature type="region of interest" description="Disordered" evidence="1">
    <location>
        <begin position="36"/>
        <end position="55"/>
    </location>
</feature>
<evidence type="ECO:0000313" key="4">
    <source>
        <dbReference type="Proteomes" id="UP000886595"/>
    </source>
</evidence>
<protein>
    <submittedName>
        <fullName evidence="3">Uncharacterized protein</fullName>
    </submittedName>
</protein>
<feature type="compositionally biased region" description="Polar residues" evidence="1">
    <location>
        <begin position="36"/>
        <end position="48"/>
    </location>
</feature>
<dbReference type="AlphaFoldDB" id="A0A8X7VC28"/>
<sequence>MGRYSYSQPSSSSASIDITSLLEAEGQLYADEAQSSFDNGEPFQNQPQPEGDDGIPTICYCGSEPVVATAYTEKDPGHRYFTCNNMEIRRLKEAIAEREQKLLLLEKTVKLMVCLLVVIGLVILVLHGVASKASMGSVLSPVQWPKK</sequence>
<evidence type="ECO:0000313" key="3">
    <source>
        <dbReference type="EMBL" id="KAG2308503.1"/>
    </source>
</evidence>
<keyword evidence="2" id="KW-0812">Transmembrane</keyword>
<gene>
    <name evidence="3" type="ORF">Bca52824_028251</name>
</gene>
<dbReference type="EMBL" id="JAAMPC010000006">
    <property type="protein sequence ID" value="KAG2308503.1"/>
    <property type="molecule type" value="Genomic_DNA"/>
</dbReference>
<keyword evidence="2" id="KW-1133">Transmembrane helix</keyword>
<dbReference type="Proteomes" id="UP000886595">
    <property type="component" value="Unassembled WGS sequence"/>
</dbReference>
<feature type="transmembrane region" description="Helical" evidence="2">
    <location>
        <begin position="111"/>
        <end position="130"/>
    </location>
</feature>
<keyword evidence="2" id="KW-0472">Membrane</keyword>
<reference evidence="3 4" key="1">
    <citation type="submission" date="2020-02" db="EMBL/GenBank/DDBJ databases">
        <authorList>
            <person name="Ma Q."/>
            <person name="Huang Y."/>
            <person name="Song X."/>
            <person name="Pei D."/>
        </authorList>
    </citation>
    <scope>NUCLEOTIDE SEQUENCE [LARGE SCALE GENOMIC DNA]</scope>
    <source>
        <strain evidence="3">Sxm20200214</strain>
        <tissue evidence="3">Leaf</tissue>
    </source>
</reference>
<evidence type="ECO:0000256" key="1">
    <source>
        <dbReference type="SAM" id="MobiDB-lite"/>
    </source>
</evidence>
<evidence type="ECO:0000256" key="2">
    <source>
        <dbReference type="SAM" id="Phobius"/>
    </source>
</evidence>
<keyword evidence="4" id="KW-1185">Reference proteome</keyword>
<organism evidence="3 4">
    <name type="scientific">Brassica carinata</name>
    <name type="common">Ethiopian mustard</name>
    <name type="synonym">Abyssinian cabbage</name>
    <dbReference type="NCBI Taxonomy" id="52824"/>
    <lineage>
        <taxon>Eukaryota</taxon>
        <taxon>Viridiplantae</taxon>
        <taxon>Streptophyta</taxon>
        <taxon>Embryophyta</taxon>
        <taxon>Tracheophyta</taxon>
        <taxon>Spermatophyta</taxon>
        <taxon>Magnoliopsida</taxon>
        <taxon>eudicotyledons</taxon>
        <taxon>Gunneridae</taxon>
        <taxon>Pentapetalae</taxon>
        <taxon>rosids</taxon>
        <taxon>malvids</taxon>
        <taxon>Brassicales</taxon>
        <taxon>Brassicaceae</taxon>
        <taxon>Brassiceae</taxon>
        <taxon>Brassica</taxon>
    </lineage>
</organism>
<name>A0A8X7VC28_BRACI</name>
<proteinExistence type="predicted"/>
<comment type="caution">
    <text evidence="3">The sequence shown here is derived from an EMBL/GenBank/DDBJ whole genome shotgun (WGS) entry which is preliminary data.</text>
</comment>
<accession>A0A8X7VC28</accession>